<dbReference type="InterPro" id="IPR006095">
    <property type="entry name" value="Glu/Leu/Phe/Val/Trp_DH"/>
</dbReference>
<dbReference type="Gene3D" id="3.40.50.720">
    <property type="entry name" value="NAD(P)-binding Rossmann-like Domain"/>
    <property type="match status" value="1"/>
</dbReference>
<dbReference type="RefSeq" id="WP_146796858.1">
    <property type="nucleotide sequence ID" value="NZ_BJUU01000026.1"/>
</dbReference>
<dbReference type="GO" id="GO:0006520">
    <property type="term" value="P:amino acid metabolic process"/>
    <property type="evidence" value="ECO:0007669"/>
    <property type="project" value="InterPro"/>
</dbReference>
<evidence type="ECO:0000256" key="6">
    <source>
        <dbReference type="RuleBase" id="RU004417"/>
    </source>
</evidence>
<evidence type="ECO:0000256" key="5">
    <source>
        <dbReference type="PIRSR" id="PIRSR000188-2"/>
    </source>
</evidence>
<feature type="binding site" evidence="5">
    <location>
        <begin position="181"/>
        <end position="186"/>
    </location>
    <ligand>
        <name>NAD(+)</name>
        <dbReference type="ChEBI" id="CHEBI:57540"/>
    </ligand>
</feature>
<dbReference type="PANTHER" id="PTHR42722:SF1">
    <property type="entry name" value="VALINE DEHYDROGENASE"/>
    <property type="match status" value="1"/>
</dbReference>
<comment type="caution">
    <text evidence="8">The sequence shown here is derived from an EMBL/GenBank/DDBJ whole genome shotgun (WGS) entry which is preliminary data.</text>
</comment>
<feature type="domain" description="Glutamate/phenylalanine/leucine/valine/L-tryptophan dehydrogenase C-terminal" evidence="7">
    <location>
        <begin position="143"/>
        <end position="351"/>
    </location>
</feature>
<evidence type="ECO:0000256" key="3">
    <source>
        <dbReference type="ARBA" id="ARBA00023027"/>
    </source>
</evidence>
<name>A0AA87RLX1_9MICO</name>
<gene>
    <name evidence="8" type="ORF">ABA31_27440</name>
</gene>
<dbReference type="Pfam" id="PF02812">
    <property type="entry name" value="ELFV_dehydrog_N"/>
    <property type="match status" value="1"/>
</dbReference>
<dbReference type="Gene3D" id="3.40.50.10860">
    <property type="entry name" value="Leucine Dehydrogenase, chain A, domain 1"/>
    <property type="match status" value="1"/>
</dbReference>
<dbReference type="AlphaFoldDB" id="A0AA87RLX1"/>
<dbReference type="GO" id="GO:0000166">
    <property type="term" value="F:nucleotide binding"/>
    <property type="evidence" value="ECO:0007669"/>
    <property type="project" value="UniProtKB-KW"/>
</dbReference>
<keyword evidence="2 6" id="KW-0560">Oxidoreductase</keyword>
<accession>A0AA87RLX1</accession>
<keyword evidence="5" id="KW-0547">Nucleotide-binding</keyword>
<evidence type="ECO:0000256" key="4">
    <source>
        <dbReference type="PIRSR" id="PIRSR000188-1"/>
    </source>
</evidence>
<dbReference type="GO" id="GO:0016639">
    <property type="term" value="F:oxidoreductase activity, acting on the CH-NH2 group of donors, NAD or NADP as acceptor"/>
    <property type="evidence" value="ECO:0007669"/>
    <property type="project" value="InterPro"/>
</dbReference>
<dbReference type="Proteomes" id="UP000321749">
    <property type="component" value="Unassembled WGS sequence"/>
</dbReference>
<dbReference type="Pfam" id="PF00208">
    <property type="entry name" value="ELFV_dehydrog"/>
    <property type="match status" value="1"/>
</dbReference>
<sequence length="354" mass="36548">MSAIPEFTHERVLTSQGARSGLVITVALHSSALGPALGGCRMWTYPSWADGQADALRLSAAMTLKNAAAGLDAGGGKSVVALPMGEHIDSERRRAALLDLGDLVELMDGRYRTAEDVGTTEHDMVVVRERTAHVVGLPAEKGGAGEPAGATALGVYSSIAPTLEAAFGSGEIEGRSFVISGLGQVGGRLARMLAGHGARLTVTDIDDRKQQLASELDARWIAPERALTTEADVLVPAGLGGILTDAAIDALPVRAIVGPANNPLADRSGAARLQQRGIVYAPDFVVNAGGVIHLEGIAHGLEWPAIAERLTGIGDTVRSVLASAAEHGTTTLEAAEALAYARIDAARARQTVTA</sequence>
<dbReference type="InterPro" id="IPR006096">
    <property type="entry name" value="Glu/Leu/Phe/Val/Trp_DH_C"/>
</dbReference>
<proteinExistence type="inferred from homology"/>
<dbReference type="InterPro" id="IPR006097">
    <property type="entry name" value="Glu/Leu/Phe/Val/Trp_DH_dimer"/>
</dbReference>
<dbReference type="PANTHER" id="PTHR42722">
    <property type="entry name" value="LEUCINE DEHYDROGENASE"/>
    <property type="match status" value="1"/>
</dbReference>
<dbReference type="SUPFAM" id="SSF51735">
    <property type="entry name" value="NAD(P)-binding Rossmann-fold domains"/>
    <property type="match status" value="1"/>
</dbReference>
<keyword evidence="9" id="KW-1185">Reference proteome</keyword>
<dbReference type="PIRSF" id="PIRSF000188">
    <property type="entry name" value="Phe_leu_dh"/>
    <property type="match status" value="1"/>
</dbReference>
<feature type="active site" description="Proton donor/acceptor" evidence="4">
    <location>
        <position position="77"/>
    </location>
</feature>
<dbReference type="InterPro" id="IPR016211">
    <property type="entry name" value="Glu/Phe/Leu/Val/Trp_DH_bac/arc"/>
</dbReference>
<protein>
    <submittedName>
        <fullName evidence="8">Leucine dehydrogenase</fullName>
    </submittedName>
</protein>
<evidence type="ECO:0000313" key="8">
    <source>
        <dbReference type="EMBL" id="GEK81393.1"/>
    </source>
</evidence>
<organism evidence="8 9">
    <name type="scientific">Agrococcus baldri</name>
    <dbReference type="NCBI Taxonomy" id="153730"/>
    <lineage>
        <taxon>Bacteria</taxon>
        <taxon>Bacillati</taxon>
        <taxon>Actinomycetota</taxon>
        <taxon>Actinomycetes</taxon>
        <taxon>Micrococcales</taxon>
        <taxon>Microbacteriaceae</taxon>
        <taxon>Agrococcus</taxon>
    </lineage>
</organism>
<dbReference type="InterPro" id="IPR046346">
    <property type="entry name" value="Aminoacid_DH-like_N_sf"/>
</dbReference>
<keyword evidence="3 5" id="KW-0520">NAD</keyword>
<dbReference type="InterPro" id="IPR036291">
    <property type="entry name" value="NAD(P)-bd_dom_sf"/>
</dbReference>
<reference evidence="8 9" key="1">
    <citation type="submission" date="2019-07" db="EMBL/GenBank/DDBJ databases">
        <title>Whole genome shotgun sequence of Agrococcus baldri NBRC 103055.</title>
        <authorList>
            <person name="Hosoyama A."/>
            <person name="Uohara A."/>
            <person name="Ohji S."/>
            <person name="Ichikawa N."/>
        </authorList>
    </citation>
    <scope>NUCLEOTIDE SEQUENCE [LARGE SCALE GENOMIC DNA]</scope>
    <source>
        <strain evidence="8 9">NBRC 103055</strain>
    </source>
</reference>
<dbReference type="SMART" id="SM00839">
    <property type="entry name" value="ELFV_dehydrog"/>
    <property type="match status" value="1"/>
</dbReference>
<dbReference type="EMBL" id="BJUU01000026">
    <property type="protein sequence ID" value="GEK81393.1"/>
    <property type="molecule type" value="Genomic_DNA"/>
</dbReference>
<comment type="similarity">
    <text evidence="1 6">Belongs to the Glu/Leu/Phe/Val dehydrogenases family.</text>
</comment>
<evidence type="ECO:0000256" key="2">
    <source>
        <dbReference type="ARBA" id="ARBA00023002"/>
    </source>
</evidence>
<dbReference type="SUPFAM" id="SSF53223">
    <property type="entry name" value="Aminoacid dehydrogenase-like, N-terminal domain"/>
    <property type="match status" value="1"/>
</dbReference>
<dbReference type="PRINTS" id="PR00082">
    <property type="entry name" value="GLFDHDRGNASE"/>
</dbReference>
<evidence type="ECO:0000313" key="9">
    <source>
        <dbReference type="Proteomes" id="UP000321749"/>
    </source>
</evidence>
<evidence type="ECO:0000256" key="1">
    <source>
        <dbReference type="ARBA" id="ARBA00006382"/>
    </source>
</evidence>
<evidence type="ECO:0000259" key="7">
    <source>
        <dbReference type="SMART" id="SM00839"/>
    </source>
</evidence>